<dbReference type="HOGENOM" id="CLU_069356_39_2_11"/>
<dbReference type="PROSITE" id="PS50977">
    <property type="entry name" value="HTH_TETR_2"/>
    <property type="match status" value="1"/>
</dbReference>
<dbReference type="OrthoDB" id="3267320at2"/>
<dbReference type="AlphaFoldDB" id="U3GTH1"/>
<dbReference type="Proteomes" id="UP000016943">
    <property type="component" value="Chromosome"/>
</dbReference>
<feature type="DNA-binding region" description="H-T-H motif" evidence="2">
    <location>
        <begin position="77"/>
        <end position="96"/>
    </location>
</feature>
<dbReference type="InterPro" id="IPR009057">
    <property type="entry name" value="Homeodomain-like_sf"/>
</dbReference>
<proteinExistence type="predicted"/>
<sequence length="243" mass="26798">MPSRSEDRSSMDFRDDVASAGVSTWVSAERDGFESSFPIGVFPQLKGVIELNTDPVSLSILNAARELVIENGLSKTRMTSIAKLAGVSRPTLYSRYSNVRDVTTTLLTHEVVNVLMLVDSLPRNVDEVASYLTECTDAVRTSDLMRSIVRNDSDLLNSYVFDRLGHSQRILQQYLALIIGHVQAVDEGGSVAMRSGDPRVIATVLMNIAQSFSFSYGVLHDSFGSVDTWREELNALVKGYLRA</sequence>
<dbReference type="GeneID" id="78249305"/>
<reference evidence="4 5" key="1">
    <citation type="journal article" date="2013" name="Genome Announc.">
        <title>Whole-Genome Sequence of the Clinical Strain Corynebacterium argentoratense DSM 44202, Isolated from a Human Throat Specimen.</title>
        <authorList>
            <person name="Bomholt C."/>
            <person name="Glaub A."/>
            <person name="Gravermann K."/>
            <person name="Albersmeier A."/>
            <person name="Brinkrolf K."/>
            <person name="Ruckert C."/>
            <person name="Tauch A."/>
        </authorList>
    </citation>
    <scope>NUCLEOTIDE SEQUENCE [LARGE SCALE GENOMIC DNA]</scope>
    <source>
        <strain evidence="4">DSM 44202</strain>
    </source>
</reference>
<evidence type="ECO:0000259" key="3">
    <source>
        <dbReference type="PROSITE" id="PS50977"/>
    </source>
</evidence>
<organism evidence="4 5">
    <name type="scientific">Corynebacterium argentoratense DSM 44202</name>
    <dbReference type="NCBI Taxonomy" id="1348662"/>
    <lineage>
        <taxon>Bacteria</taxon>
        <taxon>Bacillati</taxon>
        <taxon>Actinomycetota</taxon>
        <taxon>Actinomycetes</taxon>
        <taxon>Mycobacteriales</taxon>
        <taxon>Corynebacteriaceae</taxon>
        <taxon>Corynebacterium</taxon>
    </lineage>
</organism>
<name>U3GTH1_9CORY</name>
<dbReference type="KEGG" id="caz:CARG_02245"/>
<dbReference type="Gene3D" id="1.10.357.10">
    <property type="entry name" value="Tetracycline Repressor, domain 2"/>
    <property type="match status" value="1"/>
</dbReference>
<dbReference type="SUPFAM" id="SSF46689">
    <property type="entry name" value="Homeodomain-like"/>
    <property type="match status" value="1"/>
</dbReference>
<accession>U3GTH1</accession>
<evidence type="ECO:0000256" key="2">
    <source>
        <dbReference type="PROSITE-ProRule" id="PRU00335"/>
    </source>
</evidence>
<dbReference type="Pfam" id="PF00440">
    <property type="entry name" value="TetR_N"/>
    <property type="match status" value="1"/>
</dbReference>
<dbReference type="GO" id="GO:0003677">
    <property type="term" value="F:DNA binding"/>
    <property type="evidence" value="ECO:0007669"/>
    <property type="project" value="UniProtKB-UniRule"/>
</dbReference>
<keyword evidence="1 2" id="KW-0238">DNA-binding</keyword>
<dbReference type="EMBL" id="CP006365">
    <property type="protein sequence ID" value="AGU14614.1"/>
    <property type="molecule type" value="Genomic_DNA"/>
</dbReference>
<dbReference type="PATRIC" id="fig|1348662.3.peg.445"/>
<evidence type="ECO:0000313" key="4">
    <source>
        <dbReference type="EMBL" id="AGU14614.1"/>
    </source>
</evidence>
<gene>
    <name evidence="4" type="ORF">CARG_02245</name>
</gene>
<evidence type="ECO:0000256" key="1">
    <source>
        <dbReference type="ARBA" id="ARBA00023125"/>
    </source>
</evidence>
<dbReference type="eggNOG" id="COG1309">
    <property type="taxonomic scope" value="Bacteria"/>
</dbReference>
<dbReference type="PRINTS" id="PR00455">
    <property type="entry name" value="HTHTETR"/>
</dbReference>
<keyword evidence="5" id="KW-1185">Reference proteome</keyword>
<dbReference type="InterPro" id="IPR001647">
    <property type="entry name" value="HTH_TetR"/>
</dbReference>
<dbReference type="STRING" id="1348662.CARG_02245"/>
<feature type="domain" description="HTH tetR-type" evidence="3">
    <location>
        <begin position="54"/>
        <end position="114"/>
    </location>
</feature>
<dbReference type="RefSeq" id="WP_020975756.1">
    <property type="nucleotide sequence ID" value="NC_022198.1"/>
</dbReference>
<protein>
    <recommendedName>
        <fullName evidence="3">HTH tetR-type domain-containing protein</fullName>
    </recommendedName>
</protein>
<evidence type="ECO:0000313" key="5">
    <source>
        <dbReference type="Proteomes" id="UP000016943"/>
    </source>
</evidence>